<keyword evidence="1" id="KW-0812">Transmembrane</keyword>
<feature type="transmembrane region" description="Helical" evidence="1">
    <location>
        <begin position="48"/>
        <end position="71"/>
    </location>
</feature>
<feature type="transmembrane region" description="Helical" evidence="1">
    <location>
        <begin position="122"/>
        <end position="143"/>
    </location>
</feature>
<protein>
    <submittedName>
        <fullName evidence="2">NADH dehydrogenase subunit 6</fullName>
    </submittedName>
</protein>
<name>A0A142JA30_9ANNE</name>
<proteinExistence type="predicted"/>
<dbReference type="CTD" id="4541"/>
<dbReference type="GeneID" id="27217220"/>
<organism evidence="2">
    <name type="scientific">Amynthas jiriensis</name>
    <dbReference type="NCBI Taxonomy" id="1820039"/>
    <lineage>
        <taxon>Eukaryota</taxon>
        <taxon>Metazoa</taxon>
        <taxon>Spiralia</taxon>
        <taxon>Lophotrochozoa</taxon>
        <taxon>Annelida</taxon>
        <taxon>Clitellata</taxon>
        <taxon>Oligochaeta</taxon>
        <taxon>Crassiclitellata</taxon>
        <taxon>Megascolecida</taxon>
        <taxon>Megascolecidae</taxon>
        <taxon>Amynthas</taxon>
    </lineage>
</organism>
<feature type="transmembrane region" description="Helical" evidence="1">
    <location>
        <begin position="21"/>
        <end position="42"/>
    </location>
</feature>
<accession>A0A142JA30</accession>
<geneLocation type="mitochondrion" evidence="2"/>
<gene>
    <name evidence="2" type="primary">ND6</name>
</gene>
<dbReference type="AlphaFoldDB" id="A0A142JA30"/>
<dbReference type="RefSeq" id="YP_009245126.1">
    <property type="nucleotide sequence ID" value="NC_029879.1"/>
</dbReference>
<keyword evidence="1" id="KW-1133">Transmembrane helix</keyword>
<reference evidence="2" key="1">
    <citation type="journal article" date="2015" name="Mitochondrial DNA">
        <title>Complete mitochondrial genome of the earthworm, Amynthas jiriensis (Clitellata: Megascolecidae).</title>
        <authorList>
            <person name="Hong Y."/>
            <person name="Kim M.J."/>
            <person name="Wang A.R."/>
            <person name="Kim I."/>
        </authorList>
    </citation>
    <scope>NUCLEOTIDE SEQUENCE</scope>
</reference>
<feature type="transmembrane region" description="Helical" evidence="1">
    <location>
        <begin position="83"/>
        <end position="102"/>
    </location>
</feature>
<keyword evidence="1" id="KW-0472">Membrane</keyword>
<evidence type="ECO:0000256" key="1">
    <source>
        <dbReference type="SAM" id="Phobius"/>
    </source>
</evidence>
<dbReference type="EMBL" id="KT783537">
    <property type="protein sequence ID" value="AMR74064.1"/>
    <property type="molecule type" value="Genomic_DNA"/>
</dbReference>
<evidence type="ECO:0000313" key="2">
    <source>
        <dbReference type="EMBL" id="AMR74064.1"/>
    </source>
</evidence>
<keyword evidence="2" id="KW-0496">Mitochondrion</keyword>
<sequence>MILMMYLILMTTSTMMLYLSTTPIMLGINILIMALLLSMALASSMSSWYAFLVFLIYVGGMLVMFAYFLALAPNQQMPTKSNAVYLLMTLTILPGVAVITDTKMFISKETYQDNTYLYSTSTAPILILLALILLLTMVIVVKLTNRSGGPLRPFNYV</sequence>